<dbReference type="EMBL" id="BAAABY010000045">
    <property type="protein sequence ID" value="GAA0487625.1"/>
    <property type="molecule type" value="Genomic_DNA"/>
</dbReference>
<sequence>MVVEDVIEDEGAERGRAQEVLQVRGAGRRFGGGPGSATSYFVVREISNFGDYSTAVPGAPGLRKPGMARSFRCAGSDWEVMERAQGSAGPPQRVQVARTGGVEPRGAVRQMDVLGAEMLPYVQAC</sequence>
<evidence type="ECO:0000313" key="1">
    <source>
        <dbReference type="EMBL" id="GAA0487625.1"/>
    </source>
</evidence>
<proteinExistence type="predicted"/>
<gene>
    <name evidence="1" type="ORF">GCM10010361_60640</name>
</gene>
<name>A0ABN1B0C2_9ACTN</name>
<protein>
    <submittedName>
        <fullName evidence="1">Uncharacterized protein</fullName>
    </submittedName>
</protein>
<keyword evidence="2" id="KW-1185">Reference proteome</keyword>
<accession>A0ABN1B0C2</accession>
<evidence type="ECO:0000313" key="2">
    <source>
        <dbReference type="Proteomes" id="UP001500909"/>
    </source>
</evidence>
<reference evidence="1 2" key="1">
    <citation type="journal article" date="2019" name="Int. J. Syst. Evol. Microbiol.">
        <title>The Global Catalogue of Microorganisms (GCM) 10K type strain sequencing project: providing services to taxonomists for standard genome sequencing and annotation.</title>
        <authorList>
            <consortium name="The Broad Institute Genomics Platform"/>
            <consortium name="The Broad Institute Genome Sequencing Center for Infectious Disease"/>
            <person name="Wu L."/>
            <person name="Ma J."/>
        </authorList>
    </citation>
    <scope>NUCLEOTIDE SEQUENCE [LARGE SCALE GENOMIC DNA]</scope>
    <source>
        <strain evidence="1 2">JCM 4805</strain>
    </source>
</reference>
<dbReference type="Proteomes" id="UP001500909">
    <property type="component" value="Unassembled WGS sequence"/>
</dbReference>
<organism evidence="1 2">
    <name type="scientific">Streptomyces olivaceiscleroticus</name>
    <dbReference type="NCBI Taxonomy" id="68245"/>
    <lineage>
        <taxon>Bacteria</taxon>
        <taxon>Bacillati</taxon>
        <taxon>Actinomycetota</taxon>
        <taxon>Actinomycetes</taxon>
        <taxon>Kitasatosporales</taxon>
        <taxon>Streptomycetaceae</taxon>
        <taxon>Streptomyces</taxon>
    </lineage>
</organism>
<comment type="caution">
    <text evidence="1">The sequence shown here is derived from an EMBL/GenBank/DDBJ whole genome shotgun (WGS) entry which is preliminary data.</text>
</comment>